<dbReference type="InterPro" id="IPR036273">
    <property type="entry name" value="CRAL/TRIO_N_dom_sf"/>
</dbReference>
<dbReference type="Gene3D" id="1.10.8.20">
    <property type="entry name" value="N-terminal domain of phosphatidylinositol transfer protein sec14p"/>
    <property type="match status" value="1"/>
</dbReference>
<dbReference type="InterPro" id="IPR011074">
    <property type="entry name" value="CRAL/TRIO_N_dom"/>
</dbReference>
<protein>
    <recommendedName>
        <fullName evidence="1">CRAL-TRIO domain-containing protein</fullName>
    </recommendedName>
</protein>
<dbReference type="Pfam" id="PF00650">
    <property type="entry name" value="CRAL_TRIO"/>
    <property type="match status" value="1"/>
</dbReference>
<dbReference type="AlphaFoldDB" id="A0A9W9L5Z2"/>
<dbReference type="RefSeq" id="XP_056523488.1">
    <property type="nucleotide sequence ID" value="XM_056664431.1"/>
</dbReference>
<evidence type="ECO:0000313" key="2">
    <source>
        <dbReference type="EMBL" id="KAJ5138839.1"/>
    </source>
</evidence>
<dbReference type="SUPFAM" id="SSF46938">
    <property type="entry name" value="CRAL/TRIO N-terminal domain"/>
    <property type="match status" value="1"/>
</dbReference>
<accession>A0A9W9L5Z2</accession>
<dbReference type="PANTHER" id="PTHR45657">
    <property type="entry name" value="CRAL-TRIO DOMAIN-CONTAINING PROTEIN YKL091C-RELATED"/>
    <property type="match status" value="1"/>
</dbReference>
<dbReference type="SMART" id="SM00516">
    <property type="entry name" value="SEC14"/>
    <property type="match status" value="1"/>
</dbReference>
<dbReference type="InterPro" id="IPR036865">
    <property type="entry name" value="CRAL-TRIO_dom_sf"/>
</dbReference>
<evidence type="ECO:0000313" key="3">
    <source>
        <dbReference type="Proteomes" id="UP001149079"/>
    </source>
</evidence>
<dbReference type="Gene3D" id="3.40.525.10">
    <property type="entry name" value="CRAL-TRIO lipid binding domain"/>
    <property type="match status" value="1"/>
</dbReference>
<sequence>MSVYQILDFKIPPEYEASLASLTRLCDEHTLLNRLDGHGTRELCDGLSDPSTLLRFLAARRFDPEAALEQFKEAFQFRQQKSVLKLYDIMPISDFEQARQFYPTWTGRRDKNGLPICMFDLAYLGKDELACWEKTRKRPGWRNSPSEEDWPPMPDMLQSASIFHDSLTRFVLPLCSMMKDRPNSLAPITSFVYLVDASNLGLKQGWSVRSFAQEISWLLSTCYPETIQRVIVCNAPSYFTTIWKYLKGFIDPHTAEKIVVLLNNEVLPSLREHIDDANIPDIFGGGLSFKHGMLPDLDNNIRQRLNWDSPEKSLPPGPIKWAQELDKVVALAVGSQDGSARHEKIAEVDCAK</sequence>
<proteinExistence type="predicted"/>
<dbReference type="Proteomes" id="UP001149079">
    <property type="component" value="Unassembled WGS sequence"/>
</dbReference>
<organism evidence="2 3">
    <name type="scientific">Penicillium bovifimosum</name>
    <dbReference type="NCBI Taxonomy" id="126998"/>
    <lineage>
        <taxon>Eukaryota</taxon>
        <taxon>Fungi</taxon>
        <taxon>Dikarya</taxon>
        <taxon>Ascomycota</taxon>
        <taxon>Pezizomycotina</taxon>
        <taxon>Eurotiomycetes</taxon>
        <taxon>Eurotiomycetidae</taxon>
        <taxon>Eurotiales</taxon>
        <taxon>Aspergillaceae</taxon>
        <taxon>Penicillium</taxon>
    </lineage>
</organism>
<dbReference type="EMBL" id="JAPQKL010000003">
    <property type="protein sequence ID" value="KAJ5138839.1"/>
    <property type="molecule type" value="Genomic_DNA"/>
</dbReference>
<dbReference type="PROSITE" id="PS50191">
    <property type="entry name" value="CRAL_TRIO"/>
    <property type="match status" value="1"/>
</dbReference>
<reference evidence="2" key="2">
    <citation type="journal article" date="2023" name="IMA Fungus">
        <title>Comparative genomic study of the Penicillium genus elucidates a diverse pangenome and 15 lateral gene transfer events.</title>
        <authorList>
            <person name="Petersen C."/>
            <person name="Sorensen T."/>
            <person name="Nielsen M.R."/>
            <person name="Sondergaard T.E."/>
            <person name="Sorensen J.L."/>
            <person name="Fitzpatrick D.A."/>
            <person name="Frisvad J.C."/>
            <person name="Nielsen K.L."/>
        </authorList>
    </citation>
    <scope>NUCLEOTIDE SEQUENCE</scope>
    <source>
        <strain evidence="2">IBT 22155</strain>
    </source>
</reference>
<reference evidence="2" key="1">
    <citation type="submission" date="2022-11" db="EMBL/GenBank/DDBJ databases">
        <authorList>
            <person name="Petersen C."/>
        </authorList>
    </citation>
    <scope>NUCLEOTIDE SEQUENCE</scope>
    <source>
        <strain evidence="2">IBT 22155</strain>
    </source>
</reference>
<dbReference type="SUPFAM" id="SSF52087">
    <property type="entry name" value="CRAL/TRIO domain"/>
    <property type="match status" value="1"/>
</dbReference>
<dbReference type="OrthoDB" id="30289at2759"/>
<dbReference type="CDD" id="cd00170">
    <property type="entry name" value="SEC14"/>
    <property type="match status" value="1"/>
</dbReference>
<dbReference type="InterPro" id="IPR001251">
    <property type="entry name" value="CRAL-TRIO_dom"/>
</dbReference>
<comment type="caution">
    <text evidence="2">The sequence shown here is derived from an EMBL/GenBank/DDBJ whole genome shotgun (WGS) entry which is preliminary data.</text>
</comment>
<dbReference type="InterPro" id="IPR051026">
    <property type="entry name" value="PI/PC_transfer"/>
</dbReference>
<keyword evidence="3" id="KW-1185">Reference proteome</keyword>
<dbReference type="GeneID" id="81403601"/>
<dbReference type="SMART" id="SM01100">
    <property type="entry name" value="CRAL_TRIO_N"/>
    <property type="match status" value="1"/>
</dbReference>
<evidence type="ECO:0000259" key="1">
    <source>
        <dbReference type="PROSITE" id="PS50191"/>
    </source>
</evidence>
<gene>
    <name evidence="2" type="ORF">N7515_003687</name>
</gene>
<name>A0A9W9L5Z2_9EURO</name>
<dbReference type="PANTHER" id="PTHR45657:SF20">
    <property type="entry name" value="CRAL_TRIO DOMAIN PROTEIN (AFU_ORTHOLOGUE AFUA_5G00680)"/>
    <property type="match status" value="1"/>
</dbReference>
<feature type="domain" description="CRAL-TRIO" evidence="1">
    <location>
        <begin position="94"/>
        <end position="291"/>
    </location>
</feature>